<evidence type="ECO:0000259" key="1">
    <source>
        <dbReference type="Pfam" id="PF13391"/>
    </source>
</evidence>
<evidence type="ECO:0000313" key="3">
    <source>
        <dbReference type="Proteomes" id="UP000004184"/>
    </source>
</evidence>
<dbReference type="InterPro" id="IPR003615">
    <property type="entry name" value="HNH_nuc"/>
</dbReference>
<dbReference type="Proteomes" id="UP000004184">
    <property type="component" value="Unassembled WGS sequence"/>
</dbReference>
<dbReference type="Pfam" id="PF13391">
    <property type="entry name" value="HNH_2"/>
    <property type="match status" value="1"/>
</dbReference>
<organism evidence="2 3">
    <name type="scientific">Streptomyces viridochromogenes (strain DSM 40736 / JCM 4977 / BCRC 1201 / Tue 494)</name>
    <dbReference type="NCBI Taxonomy" id="591159"/>
    <lineage>
        <taxon>Bacteria</taxon>
        <taxon>Bacillati</taxon>
        <taxon>Actinomycetota</taxon>
        <taxon>Actinomycetes</taxon>
        <taxon>Kitasatosporales</taxon>
        <taxon>Streptomycetaceae</taxon>
        <taxon>Streptomyces</taxon>
    </lineage>
</organism>
<name>D9XFX1_STRVT</name>
<accession>D9XFX1</accession>
<dbReference type="HOGENOM" id="CLU_826140_0_0_11"/>
<reference evidence="3" key="1">
    <citation type="submission" date="2009-02" db="EMBL/GenBank/DDBJ databases">
        <title>Annotation of Streptomyces viridochromogenes strain DSM 40736.</title>
        <authorList>
            <consortium name="The Broad Institute Genome Sequencing Platform"/>
            <consortium name="Broad Institute Microbial Sequencing Center"/>
            <person name="Fischbach M."/>
            <person name="Godfrey P."/>
            <person name="Ward D."/>
            <person name="Young S."/>
            <person name="Zeng Q."/>
            <person name="Koehrsen M."/>
            <person name="Alvarado L."/>
            <person name="Berlin A.M."/>
            <person name="Bochicchio J."/>
            <person name="Borenstein D."/>
            <person name="Chapman S.B."/>
            <person name="Chen Z."/>
            <person name="Engels R."/>
            <person name="Freedman E."/>
            <person name="Gellesch M."/>
            <person name="Goldberg J."/>
            <person name="Griggs A."/>
            <person name="Gujja S."/>
            <person name="Heilman E.R."/>
            <person name="Heiman D.I."/>
            <person name="Hepburn T.A."/>
            <person name="Howarth C."/>
            <person name="Jen D."/>
            <person name="Larson L."/>
            <person name="Lewis B."/>
            <person name="Mehta T."/>
            <person name="Park D."/>
            <person name="Pearson M."/>
            <person name="Richards J."/>
            <person name="Roberts A."/>
            <person name="Saif S."/>
            <person name="Shea T.D."/>
            <person name="Shenoy N."/>
            <person name="Sisk P."/>
            <person name="Stolte C."/>
            <person name="Sykes S.N."/>
            <person name="Thomson T."/>
            <person name="Walk T."/>
            <person name="White J."/>
            <person name="Yandava C."/>
            <person name="Straight P."/>
            <person name="Clardy J."/>
            <person name="Hung D."/>
            <person name="Kolter R."/>
            <person name="Mekalanos J."/>
            <person name="Walker S."/>
            <person name="Walsh C.T."/>
            <person name="Wieland-Brown L.C."/>
            <person name="Haas B."/>
            <person name="Nusbaum C."/>
            <person name="Birren B."/>
        </authorList>
    </citation>
    <scope>NUCLEOTIDE SEQUENCE [LARGE SCALE GENOMIC DNA]</scope>
    <source>
        <strain evidence="3">DSM 40736 / JCM 4977 / BCRC 1201 / Tue 494</strain>
    </source>
</reference>
<dbReference type="OrthoDB" id="4464809at2"/>
<evidence type="ECO:0000313" key="2">
    <source>
        <dbReference type="EMBL" id="EFL34852.1"/>
    </source>
</evidence>
<gene>
    <name evidence="2" type="ORF">SSQG_05370</name>
</gene>
<dbReference type="EMBL" id="GG657757">
    <property type="protein sequence ID" value="EFL34852.1"/>
    <property type="molecule type" value="Genomic_DNA"/>
</dbReference>
<sequence length="336" mass="37492">MAYHYQHGAPPKRRISGGKADANRLLSSLGFTVVDFKPDTIDGERICRQAAWLNLKARKDDWDRVPPQALYDFAAYREGHGVWLDAARIMDLRNADLAAGFLDTGSGFPDILTEQNVLYQYPKAAGHMADASEIDALKGAAELRLPIFVLATPTSCPDGRVVRLAWVEGWDDQSSTFLLSYDESPPEQLLSEDHSDEEPFILTGSGSRHAQRSVRVRPEQPRFKLRVFQRYSPRCPLSGVSVPEMLEAAHLRPVADDGTNDPRNGIPLNAALHRAFDAHLFAFHPATLEVVTRPEGPTLAQLGITTPNLRDLAHPPHEEALRWRYDEWTRQTVGSS</sequence>
<feature type="domain" description="HNH nuclease" evidence="1">
    <location>
        <begin position="235"/>
        <end position="284"/>
    </location>
</feature>
<dbReference type="STRING" id="591159.SSQG_05370"/>
<keyword evidence="3" id="KW-1185">Reference proteome</keyword>
<protein>
    <recommendedName>
        <fullName evidence="1">HNH nuclease domain-containing protein</fullName>
    </recommendedName>
</protein>
<proteinExistence type="predicted"/>
<dbReference type="AlphaFoldDB" id="D9XFX1"/>